<name>A0A6A5QIH1_AMPQU</name>
<reference evidence="2" key="1">
    <citation type="journal article" date="2020" name="Stud. Mycol.">
        <title>101 Dothideomycetes genomes: a test case for predicting lifestyles and emergence of pathogens.</title>
        <authorList>
            <person name="Haridas S."/>
            <person name="Albert R."/>
            <person name="Binder M."/>
            <person name="Bloem J."/>
            <person name="Labutti K."/>
            <person name="Salamov A."/>
            <person name="Andreopoulos B."/>
            <person name="Baker S."/>
            <person name="Barry K."/>
            <person name="Bills G."/>
            <person name="Bluhm B."/>
            <person name="Cannon C."/>
            <person name="Castanera R."/>
            <person name="Culley D."/>
            <person name="Daum C."/>
            <person name="Ezra D."/>
            <person name="Gonzalez J."/>
            <person name="Henrissat B."/>
            <person name="Kuo A."/>
            <person name="Liang C."/>
            <person name="Lipzen A."/>
            <person name="Lutzoni F."/>
            <person name="Magnuson J."/>
            <person name="Mondo S."/>
            <person name="Nolan M."/>
            <person name="Ohm R."/>
            <person name="Pangilinan J."/>
            <person name="Park H.-J."/>
            <person name="Ramirez L."/>
            <person name="Alfaro M."/>
            <person name="Sun H."/>
            <person name="Tritt A."/>
            <person name="Yoshinaga Y."/>
            <person name="Zwiers L.-H."/>
            <person name="Turgeon B."/>
            <person name="Goodwin S."/>
            <person name="Spatafora J."/>
            <person name="Crous P."/>
            <person name="Grigoriev I."/>
        </authorList>
    </citation>
    <scope>NUCLEOTIDE SEQUENCE</scope>
    <source>
        <strain evidence="2">HMLAC05119</strain>
    </source>
</reference>
<sequence length="72" mass="7980">MRPTATSKSSNATKDSDVQTPEKPLSRFEVAAATTRARMADIMGPRRRQGQASGSKTQNYTSLSRYRNSDEK</sequence>
<organism evidence="2 3">
    <name type="scientific">Ampelomyces quisqualis</name>
    <name type="common">Powdery mildew agent</name>
    <dbReference type="NCBI Taxonomy" id="50730"/>
    <lineage>
        <taxon>Eukaryota</taxon>
        <taxon>Fungi</taxon>
        <taxon>Dikarya</taxon>
        <taxon>Ascomycota</taxon>
        <taxon>Pezizomycotina</taxon>
        <taxon>Dothideomycetes</taxon>
        <taxon>Pleosporomycetidae</taxon>
        <taxon>Pleosporales</taxon>
        <taxon>Pleosporineae</taxon>
        <taxon>Phaeosphaeriaceae</taxon>
        <taxon>Ampelomyces</taxon>
    </lineage>
</organism>
<feature type="compositionally biased region" description="Polar residues" evidence="1">
    <location>
        <begin position="50"/>
        <end position="66"/>
    </location>
</feature>
<dbReference type="EMBL" id="ML979136">
    <property type="protein sequence ID" value="KAF1915182.1"/>
    <property type="molecule type" value="Genomic_DNA"/>
</dbReference>
<dbReference type="AlphaFoldDB" id="A0A6A5QIH1"/>
<keyword evidence="3" id="KW-1185">Reference proteome</keyword>
<protein>
    <submittedName>
        <fullName evidence="2">Uncharacterized protein</fullName>
    </submittedName>
</protein>
<dbReference type="Proteomes" id="UP000800096">
    <property type="component" value="Unassembled WGS sequence"/>
</dbReference>
<evidence type="ECO:0000313" key="2">
    <source>
        <dbReference type="EMBL" id="KAF1915182.1"/>
    </source>
</evidence>
<proteinExistence type="predicted"/>
<accession>A0A6A5QIH1</accession>
<feature type="region of interest" description="Disordered" evidence="1">
    <location>
        <begin position="1"/>
        <end position="72"/>
    </location>
</feature>
<gene>
    <name evidence="2" type="ORF">BDU57DRAFT_451304</name>
</gene>
<evidence type="ECO:0000256" key="1">
    <source>
        <dbReference type="SAM" id="MobiDB-lite"/>
    </source>
</evidence>
<evidence type="ECO:0000313" key="3">
    <source>
        <dbReference type="Proteomes" id="UP000800096"/>
    </source>
</evidence>
<feature type="compositionally biased region" description="Polar residues" evidence="1">
    <location>
        <begin position="1"/>
        <end position="13"/>
    </location>
</feature>